<feature type="signal peptide" evidence="11">
    <location>
        <begin position="1"/>
        <end position="29"/>
    </location>
</feature>
<evidence type="ECO:0000313" key="13">
    <source>
        <dbReference type="EMBL" id="KAK8147203.1"/>
    </source>
</evidence>
<evidence type="ECO:0000256" key="6">
    <source>
        <dbReference type="ARBA" id="ARBA00022692"/>
    </source>
</evidence>
<keyword evidence="5" id="KW-0808">Transferase</keyword>
<evidence type="ECO:0000256" key="1">
    <source>
        <dbReference type="ARBA" id="ARBA00000900"/>
    </source>
</evidence>
<dbReference type="Pfam" id="PF11145">
    <property type="entry name" value="DUF2921"/>
    <property type="match status" value="1"/>
</dbReference>
<dbReference type="EMBL" id="JAAHCF010000163">
    <property type="protein sequence ID" value="KAK8147203.1"/>
    <property type="molecule type" value="Genomic_DNA"/>
</dbReference>
<evidence type="ECO:0000256" key="10">
    <source>
        <dbReference type="SAM" id="Phobius"/>
    </source>
</evidence>
<feature type="transmembrane region" description="Helical" evidence="10">
    <location>
        <begin position="646"/>
        <end position="667"/>
    </location>
</feature>
<feature type="transmembrane region" description="Helical" evidence="10">
    <location>
        <begin position="407"/>
        <end position="425"/>
    </location>
</feature>
<dbReference type="GO" id="GO:0061630">
    <property type="term" value="F:ubiquitin protein ligase activity"/>
    <property type="evidence" value="ECO:0007669"/>
    <property type="project" value="UniProtKB-EC"/>
</dbReference>
<dbReference type="AlphaFoldDB" id="A0AAW0RXX5"/>
<evidence type="ECO:0000256" key="8">
    <source>
        <dbReference type="ARBA" id="ARBA00022989"/>
    </source>
</evidence>
<sequence>MPPRQQTGVSFAFVILMIWLLMPMGDIVGQTGPLLSVIAARRLARYRDALAVLNGTHWGDFAPTAQDAPAFLNMTGFREIDGFAWEDLDKFREKSVQLSRHAVASAPDKPPLWDTAEGEPVWTTASGSLEGHWVYSPGSVPRRYDSYNLSNSVPDMDWIGDHVSWGRNLTGSSGLMHLHLESNKTTTAFEQLPRDQAPLAGGSIRHVKGTLSLEDTMGSQSTWDMRLWGVHWPRQGVVLMTTTSEKYEGIFGLPHLTPGPDYFQSSKALLTQRLGKVLDAKERNVYTDQTVPWSAETQSSPQFLLSPAPQCELILYAQVHPPDRDRLRGGAAAKDTLEMAQLIAAIEDELATPRGAPIGAVPPLRMSVVVYSPDCGFFLESKGPPAFPPSEANHLAGVKAEVQTHRIKTWLLIFACVVFGQVFLLKNQMKETFTPSTMGRVSFGTVASMVMVDGITFTASATWVSSAGATFLPTMALMFAAFLSMTIGGSFLAKIYEVQFPENNRRSEPSTNTAPSPAALPSAALPSAALLPGPVTAPGGLPPRQSPVIVPLDGDVDADFTSGAAALPSRATLAAAPSTTSPRQNFQAIIGRFVLVSLVLGFVTLSSSTWYPSARATYLDICAFAYLSLWTPQIRRNAVRNCRRALAWSFVLGQSLLRITPIAYFWLHPDNFLFARTSPRAFAALAAWLWLQLVVLAAQDVLGPRFAVPARWLPDAWDYHPVLRADNVEAGGLPIGLLAVDETLEPHDGSARRRRSSSAATGEKATARHVIDCSICQEILEVPVVRAGDDDGGGVASVFARRMYMFQPRAKRRRHKVVVRKFSCAAAVEDIADDKRQPLSLLLVGIHAVPDGLALVKLPAGMRERVAEKCPELREMRQ</sequence>
<comment type="subcellular location">
    <subcellularLocation>
        <location evidence="2">Endomembrane system</location>
        <topology evidence="2">Multi-pass membrane protein</topology>
    </subcellularLocation>
</comment>
<keyword evidence="8 10" id="KW-1133">Transmembrane helix</keyword>
<organism evidence="13 14">
    <name type="scientific">Beauveria asiatica</name>
    <dbReference type="NCBI Taxonomy" id="1069075"/>
    <lineage>
        <taxon>Eukaryota</taxon>
        <taxon>Fungi</taxon>
        <taxon>Dikarya</taxon>
        <taxon>Ascomycota</taxon>
        <taxon>Pezizomycotina</taxon>
        <taxon>Sordariomycetes</taxon>
        <taxon>Hypocreomycetidae</taxon>
        <taxon>Hypocreales</taxon>
        <taxon>Cordycipitaceae</taxon>
        <taxon>Beauveria</taxon>
    </lineage>
</organism>
<comment type="pathway">
    <text evidence="3">Protein modification; protein ubiquitination.</text>
</comment>
<feature type="chain" id="PRO_5043710205" description="RING-type E3 ubiquitin transferase" evidence="11">
    <location>
        <begin position="30"/>
        <end position="878"/>
    </location>
</feature>
<protein>
    <recommendedName>
        <fullName evidence="4">RING-type E3 ubiquitin transferase</fullName>
        <ecNumber evidence="4">2.3.2.27</ecNumber>
    </recommendedName>
</protein>
<evidence type="ECO:0000256" key="4">
    <source>
        <dbReference type="ARBA" id="ARBA00012483"/>
    </source>
</evidence>
<comment type="catalytic activity">
    <reaction evidence="1">
        <text>S-ubiquitinyl-[E2 ubiquitin-conjugating enzyme]-L-cysteine + [acceptor protein]-L-lysine = [E2 ubiquitin-conjugating enzyme]-L-cysteine + N(6)-ubiquitinyl-[acceptor protein]-L-lysine.</text>
        <dbReference type="EC" id="2.3.2.27"/>
    </reaction>
</comment>
<evidence type="ECO:0000259" key="12">
    <source>
        <dbReference type="Pfam" id="PF11145"/>
    </source>
</evidence>
<feature type="transmembrane region" description="Helical" evidence="10">
    <location>
        <begin position="446"/>
        <end position="464"/>
    </location>
</feature>
<gene>
    <name evidence="13" type="ORF">G3M48_002001</name>
</gene>
<dbReference type="Proteomes" id="UP001397290">
    <property type="component" value="Unassembled WGS sequence"/>
</dbReference>
<evidence type="ECO:0000256" key="2">
    <source>
        <dbReference type="ARBA" id="ARBA00004127"/>
    </source>
</evidence>
<name>A0AAW0RXX5_9HYPO</name>
<comment type="caution">
    <text evidence="13">The sequence shown here is derived from an EMBL/GenBank/DDBJ whole genome shotgun (WGS) entry which is preliminary data.</text>
</comment>
<keyword evidence="11" id="KW-0732">Signal</keyword>
<keyword evidence="9 10" id="KW-0472">Membrane</keyword>
<evidence type="ECO:0000256" key="5">
    <source>
        <dbReference type="ARBA" id="ARBA00022679"/>
    </source>
</evidence>
<evidence type="ECO:0000256" key="3">
    <source>
        <dbReference type="ARBA" id="ARBA00004906"/>
    </source>
</evidence>
<feature type="transmembrane region" description="Helical" evidence="10">
    <location>
        <begin position="616"/>
        <end position="634"/>
    </location>
</feature>
<keyword evidence="14" id="KW-1185">Reference proteome</keyword>
<reference evidence="13 14" key="1">
    <citation type="submission" date="2020-02" db="EMBL/GenBank/DDBJ databases">
        <title>Comparative genomics of the hypocrealean fungal genus Beauvera.</title>
        <authorList>
            <person name="Showalter D.N."/>
            <person name="Bushley K.E."/>
            <person name="Rehner S.A."/>
        </authorList>
    </citation>
    <scope>NUCLEOTIDE SEQUENCE [LARGE SCALE GENOMIC DNA]</scope>
    <source>
        <strain evidence="13 14">ARSEF4384</strain>
    </source>
</reference>
<dbReference type="InterPro" id="IPR021319">
    <property type="entry name" value="DUF2921"/>
</dbReference>
<proteinExistence type="predicted"/>
<accession>A0AAW0RXX5</accession>
<evidence type="ECO:0000256" key="7">
    <source>
        <dbReference type="ARBA" id="ARBA00022786"/>
    </source>
</evidence>
<keyword evidence="6 10" id="KW-0812">Transmembrane</keyword>
<feature type="domain" description="SWEET-like" evidence="12">
    <location>
        <begin position="584"/>
        <end position="711"/>
    </location>
</feature>
<feature type="transmembrane region" description="Helical" evidence="10">
    <location>
        <begin position="476"/>
        <end position="496"/>
    </location>
</feature>
<evidence type="ECO:0000256" key="9">
    <source>
        <dbReference type="ARBA" id="ARBA00023136"/>
    </source>
</evidence>
<evidence type="ECO:0000313" key="14">
    <source>
        <dbReference type="Proteomes" id="UP001397290"/>
    </source>
</evidence>
<evidence type="ECO:0000256" key="11">
    <source>
        <dbReference type="SAM" id="SignalP"/>
    </source>
</evidence>
<keyword evidence="7" id="KW-0833">Ubl conjugation pathway</keyword>
<feature type="transmembrane region" description="Helical" evidence="10">
    <location>
        <begin position="589"/>
        <end position="610"/>
    </location>
</feature>
<dbReference type="GO" id="GO:0012505">
    <property type="term" value="C:endomembrane system"/>
    <property type="evidence" value="ECO:0007669"/>
    <property type="project" value="UniProtKB-SubCell"/>
</dbReference>
<dbReference type="EC" id="2.3.2.27" evidence="4"/>